<dbReference type="AlphaFoldDB" id="A9T5F9"/>
<dbReference type="HOGENOM" id="CLU_1725378_0_0_1"/>
<evidence type="ECO:0000313" key="2">
    <source>
        <dbReference type="EnsemblPlants" id="Pp3c25_10590V3.1"/>
    </source>
</evidence>
<gene>
    <name evidence="2" type="primary">LOC112277560</name>
    <name evidence="1" type="ORF">PHYPA_029823</name>
</gene>
<reference evidence="2" key="3">
    <citation type="submission" date="2020-12" db="UniProtKB">
        <authorList>
            <consortium name="EnsemblPlants"/>
        </authorList>
    </citation>
    <scope>IDENTIFICATION</scope>
</reference>
<dbReference type="Proteomes" id="UP000006727">
    <property type="component" value="Chromosome 25"/>
</dbReference>
<reference evidence="1 3" key="2">
    <citation type="journal article" date="2018" name="Plant J.">
        <title>The Physcomitrella patens chromosome-scale assembly reveals moss genome structure and evolution.</title>
        <authorList>
            <person name="Lang D."/>
            <person name="Ullrich K.K."/>
            <person name="Murat F."/>
            <person name="Fuchs J."/>
            <person name="Jenkins J."/>
            <person name="Haas F.B."/>
            <person name="Piednoel M."/>
            <person name="Gundlach H."/>
            <person name="Van Bel M."/>
            <person name="Meyberg R."/>
            <person name="Vives C."/>
            <person name="Morata J."/>
            <person name="Symeonidi A."/>
            <person name="Hiss M."/>
            <person name="Muchero W."/>
            <person name="Kamisugi Y."/>
            <person name="Saleh O."/>
            <person name="Blanc G."/>
            <person name="Decker E.L."/>
            <person name="van Gessel N."/>
            <person name="Grimwood J."/>
            <person name="Hayes R.D."/>
            <person name="Graham S.W."/>
            <person name="Gunter L.E."/>
            <person name="McDaniel S.F."/>
            <person name="Hoernstein S.N.W."/>
            <person name="Larsson A."/>
            <person name="Li F.W."/>
            <person name="Perroud P.F."/>
            <person name="Phillips J."/>
            <person name="Ranjan P."/>
            <person name="Rokshar D.S."/>
            <person name="Rothfels C.J."/>
            <person name="Schneider L."/>
            <person name="Shu S."/>
            <person name="Stevenson D.W."/>
            <person name="Thummler F."/>
            <person name="Tillich M."/>
            <person name="Villarreal Aguilar J.C."/>
            <person name="Widiez T."/>
            <person name="Wong G.K."/>
            <person name="Wymore A."/>
            <person name="Zhang Y."/>
            <person name="Zimmer A.D."/>
            <person name="Quatrano R.S."/>
            <person name="Mayer K.F.X."/>
            <person name="Goodstein D."/>
            <person name="Casacuberta J.M."/>
            <person name="Vandepoele K."/>
            <person name="Reski R."/>
            <person name="Cuming A.C."/>
            <person name="Tuskan G.A."/>
            <person name="Maumus F."/>
            <person name="Salse J."/>
            <person name="Schmutz J."/>
            <person name="Rensing S.A."/>
        </authorList>
    </citation>
    <scope>NUCLEOTIDE SEQUENCE [LARGE SCALE GENOMIC DNA]</scope>
    <source>
        <strain evidence="2 3">cv. Gransden 2004</strain>
    </source>
</reference>
<keyword evidence="3" id="KW-1185">Reference proteome</keyword>
<sequence length="152" mass="16658">METLPWEDGDPPDHQRWGVEEREVGAMVAVVLLAASRSVPMGSIGWGACDRAGVLSTSQRDAPCPRFRVSETPGWEHEAHSGSAPHCGVVEVGSLERMQLDLGLTDTIKYASYSKIWRMLYFVNDAPFRIRNCLRIAELCRSTSPSGALGIA</sequence>
<dbReference type="Gramene" id="Pp3c25_10590V3.2">
    <property type="protein sequence ID" value="Pp3c25_10590V3.2"/>
    <property type="gene ID" value="Pp3c25_10590"/>
</dbReference>
<dbReference type="PaxDb" id="3218-PP1S168_42V6.1"/>
<dbReference type="EnsemblPlants" id="Pp3c25_10590V3.1">
    <property type="protein sequence ID" value="Pp3c25_10590V3.1"/>
    <property type="gene ID" value="Pp3c25_10590"/>
</dbReference>
<dbReference type="Gramene" id="Pp3c25_10590V3.1">
    <property type="protein sequence ID" value="Pp3c25_10590V3.1"/>
    <property type="gene ID" value="Pp3c25_10590"/>
</dbReference>
<dbReference type="RefSeq" id="XP_024365801.1">
    <property type="nucleotide sequence ID" value="XM_024510033.2"/>
</dbReference>
<evidence type="ECO:0000313" key="3">
    <source>
        <dbReference type="Proteomes" id="UP000006727"/>
    </source>
</evidence>
<proteinExistence type="predicted"/>
<reference evidence="1 3" key="1">
    <citation type="journal article" date="2008" name="Science">
        <title>The Physcomitrella genome reveals evolutionary insights into the conquest of land by plants.</title>
        <authorList>
            <person name="Rensing S."/>
            <person name="Lang D."/>
            <person name="Zimmer A."/>
            <person name="Terry A."/>
            <person name="Salamov A."/>
            <person name="Shapiro H."/>
            <person name="Nishiyama T."/>
            <person name="Perroud P.-F."/>
            <person name="Lindquist E."/>
            <person name="Kamisugi Y."/>
            <person name="Tanahashi T."/>
            <person name="Sakakibara K."/>
            <person name="Fujita T."/>
            <person name="Oishi K."/>
            <person name="Shin-I T."/>
            <person name="Kuroki Y."/>
            <person name="Toyoda A."/>
            <person name="Suzuki Y."/>
            <person name="Hashimoto A."/>
            <person name="Yamaguchi K."/>
            <person name="Sugano A."/>
            <person name="Kohara Y."/>
            <person name="Fujiyama A."/>
            <person name="Anterola A."/>
            <person name="Aoki S."/>
            <person name="Ashton N."/>
            <person name="Barbazuk W.B."/>
            <person name="Barker E."/>
            <person name="Bennetzen J."/>
            <person name="Bezanilla M."/>
            <person name="Blankenship R."/>
            <person name="Cho S.H."/>
            <person name="Dutcher S."/>
            <person name="Estelle M."/>
            <person name="Fawcett J.A."/>
            <person name="Gundlach H."/>
            <person name="Hanada K."/>
            <person name="Heyl A."/>
            <person name="Hicks K.A."/>
            <person name="Hugh J."/>
            <person name="Lohr M."/>
            <person name="Mayer K."/>
            <person name="Melkozernov A."/>
            <person name="Murata T."/>
            <person name="Nelson D."/>
            <person name="Pils B."/>
            <person name="Prigge M."/>
            <person name="Reiss B."/>
            <person name="Renner T."/>
            <person name="Rombauts S."/>
            <person name="Rushton P."/>
            <person name="Sanderfoot A."/>
            <person name="Schween G."/>
            <person name="Shiu S.-H."/>
            <person name="Stueber K."/>
            <person name="Theodoulou F.L."/>
            <person name="Tu H."/>
            <person name="Van de Peer Y."/>
            <person name="Verrier P.J."/>
            <person name="Waters E."/>
            <person name="Wood A."/>
            <person name="Yang L."/>
            <person name="Cove D."/>
            <person name="Cuming A."/>
            <person name="Hasebe M."/>
            <person name="Lucas S."/>
            <person name="Mishler D.B."/>
            <person name="Reski R."/>
            <person name="Grigoriev I."/>
            <person name="Quatrano R.S."/>
            <person name="Boore J.L."/>
        </authorList>
    </citation>
    <scope>NUCLEOTIDE SEQUENCE [LARGE SCALE GENOMIC DNA]</scope>
    <source>
        <strain evidence="2 3">cv. Gransden 2004</strain>
    </source>
</reference>
<evidence type="ECO:0000313" key="1">
    <source>
        <dbReference type="EMBL" id="PNR27671.1"/>
    </source>
</evidence>
<dbReference type="GeneID" id="112277560"/>
<organism evidence="1">
    <name type="scientific">Physcomitrium patens</name>
    <name type="common">Spreading-leaved earth moss</name>
    <name type="synonym">Physcomitrella patens</name>
    <dbReference type="NCBI Taxonomy" id="3218"/>
    <lineage>
        <taxon>Eukaryota</taxon>
        <taxon>Viridiplantae</taxon>
        <taxon>Streptophyta</taxon>
        <taxon>Embryophyta</taxon>
        <taxon>Bryophyta</taxon>
        <taxon>Bryophytina</taxon>
        <taxon>Bryopsida</taxon>
        <taxon>Funariidae</taxon>
        <taxon>Funariales</taxon>
        <taxon>Funariaceae</taxon>
        <taxon>Physcomitrium</taxon>
    </lineage>
</organism>
<dbReference type="EMBL" id="ABEU02000025">
    <property type="protein sequence ID" value="PNR27671.1"/>
    <property type="molecule type" value="Genomic_DNA"/>
</dbReference>
<dbReference type="EnsemblPlants" id="Pp3c25_10590V3.2">
    <property type="protein sequence ID" value="Pp3c25_10590V3.2"/>
    <property type="gene ID" value="Pp3c25_10590"/>
</dbReference>
<protein>
    <submittedName>
        <fullName evidence="1 2">Uncharacterized protein</fullName>
    </submittedName>
</protein>
<name>A9T5F9_PHYPA</name>
<dbReference type="OrthoDB" id="10567944at2759"/>
<dbReference type="KEGG" id="ppp:112277560"/>
<accession>A9T5F9</accession>